<dbReference type="STRING" id="1965070.A0A3S3PFX4"/>
<dbReference type="Pfam" id="PF01633">
    <property type="entry name" value="Choline_kinase"/>
    <property type="match status" value="1"/>
</dbReference>
<dbReference type="PANTHER" id="PTHR22603">
    <property type="entry name" value="CHOLINE/ETHANOALAMINE KINASE"/>
    <property type="match status" value="1"/>
</dbReference>
<sequence>MAEDNCKRELINICCKYLSNAWKEVKFDEITCKELSGGFANRTYYCSIKSSQIPEKYLNVEPKEVVIHLNGAGICGSIHSLGYKTIGEVALNVAIEILSRINMAPKLYVVFEGGRIEEYVPVI</sequence>
<dbReference type="GO" id="GO:0005737">
    <property type="term" value="C:cytoplasm"/>
    <property type="evidence" value="ECO:0007669"/>
    <property type="project" value="TreeGrafter"/>
</dbReference>
<protein>
    <submittedName>
        <fullName evidence="4">Ethanolamine kinase-like protein</fullName>
    </submittedName>
</protein>
<dbReference type="GO" id="GO:0004103">
    <property type="term" value="F:choline kinase activity"/>
    <property type="evidence" value="ECO:0007669"/>
    <property type="project" value="TreeGrafter"/>
</dbReference>
<keyword evidence="1" id="KW-0444">Lipid biosynthesis</keyword>
<keyword evidence="4" id="KW-0418">Kinase</keyword>
<keyword evidence="4" id="KW-0808">Transferase</keyword>
<evidence type="ECO:0000256" key="2">
    <source>
        <dbReference type="ARBA" id="ARBA00023264"/>
    </source>
</evidence>
<dbReference type="AlphaFoldDB" id="A0A3S3PFX4"/>
<accession>A0A3S3PFX4</accession>
<dbReference type="SUPFAM" id="SSF56112">
    <property type="entry name" value="Protein kinase-like (PK-like)"/>
    <property type="match status" value="1"/>
</dbReference>
<dbReference type="OrthoDB" id="6514296at2759"/>
<keyword evidence="1" id="KW-0443">Lipid metabolism</keyword>
<gene>
    <name evidence="4" type="ORF">B4U79_17743</name>
</gene>
<comment type="similarity">
    <text evidence="3">Belongs to the choline/ethanolamine kinase family.</text>
</comment>
<keyword evidence="5" id="KW-1185">Reference proteome</keyword>
<evidence type="ECO:0000313" key="5">
    <source>
        <dbReference type="Proteomes" id="UP000285301"/>
    </source>
</evidence>
<name>A0A3S3PFX4_9ACAR</name>
<dbReference type="EMBL" id="NCKU01002748">
    <property type="protein sequence ID" value="RWS08863.1"/>
    <property type="molecule type" value="Genomic_DNA"/>
</dbReference>
<dbReference type="InterPro" id="IPR011009">
    <property type="entry name" value="Kinase-like_dom_sf"/>
</dbReference>
<dbReference type="Gene3D" id="3.30.200.20">
    <property type="entry name" value="Phosphorylase Kinase, domain 1"/>
    <property type="match status" value="1"/>
</dbReference>
<keyword evidence="1" id="KW-0594">Phospholipid biosynthesis</keyword>
<dbReference type="PANTHER" id="PTHR22603:SF93">
    <property type="entry name" value="RE24176P"/>
    <property type="match status" value="1"/>
</dbReference>
<dbReference type="GO" id="GO:0004305">
    <property type="term" value="F:ethanolamine kinase activity"/>
    <property type="evidence" value="ECO:0007669"/>
    <property type="project" value="TreeGrafter"/>
</dbReference>
<keyword evidence="2" id="KW-1208">Phospholipid metabolism</keyword>
<evidence type="ECO:0000256" key="3">
    <source>
        <dbReference type="ARBA" id="ARBA00038211"/>
    </source>
</evidence>
<comment type="caution">
    <text evidence="4">The sequence shown here is derived from an EMBL/GenBank/DDBJ whole genome shotgun (WGS) entry which is preliminary data.</text>
</comment>
<dbReference type="Proteomes" id="UP000285301">
    <property type="component" value="Unassembled WGS sequence"/>
</dbReference>
<evidence type="ECO:0000256" key="1">
    <source>
        <dbReference type="ARBA" id="ARBA00023209"/>
    </source>
</evidence>
<organism evidence="4 5">
    <name type="scientific">Dinothrombium tinctorium</name>
    <dbReference type="NCBI Taxonomy" id="1965070"/>
    <lineage>
        <taxon>Eukaryota</taxon>
        <taxon>Metazoa</taxon>
        <taxon>Ecdysozoa</taxon>
        <taxon>Arthropoda</taxon>
        <taxon>Chelicerata</taxon>
        <taxon>Arachnida</taxon>
        <taxon>Acari</taxon>
        <taxon>Acariformes</taxon>
        <taxon>Trombidiformes</taxon>
        <taxon>Prostigmata</taxon>
        <taxon>Anystina</taxon>
        <taxon>Parasitengona</taxon>
        <taxon>Trombidioidea</taxon>
        <taxon>Trombidiidae</taxon>
        <taxon>Dinothrombium</taxon>
    </lineage>
</organism>
<reference evidence="4 5" key="1">
    <citation type="journal article" date="2018" name="Gigascience">
        <title>Genomes of trombidid mites reveal novel predicted allergens and laterally-transferred genes associated with secondary metabolism.</title>
        <authorList>
            <person name="Dong X."/>
            <person name="Chaisiri K."/>
            <person name="Xia D."/>
            <person name="Armstrong S.D."/>
            <person name="Fang Y."/>
            <person name="Donnelly M.J."/>
            <person name="Kadowaki T."/>
            <person name="McGarry J.W."/>
            <person name="Darby A.C."/>
            <person name="Makepeace B.L."/>
        </authorList>
    </citation>
    <scope>NUCLEOTIDE SEQUENCE [LARGE SCALE GENOMIC DNA]</scope>
    <source>
        <strain evidence="4">UoL-WK</strain>
    </source>
</reference>
<evidence type="ECO:0000313" key="4">
    <source>
        <dbReference type="EMBL" id="RWS08863.1"/>
    </source>
</evidence>
<proteinExistence type="inferred from homology"/>
<dbReference type="GO" id="GO:0006646">
    <property type="term" value="P:phosphatidylethanolamine biosynthetic process"/>
    <property type="evidence" value="ECO:0007669"/>
    <property type="project" value="TreeGrafter"/>
</dbReference>